<dbReference type="GO" id="GO:1990904">
    <property type="term" value="C:ribonucleoprotein complex"/>
    <property type="evidence" value="ECO:0007669"/>
    <property type="project" value="UniProtKB-KW"/>
</dbReference>
<dbReference type="SUPFAM" id="SSF56047">
    <property type="entry name" value="Ribosomal protein S8"/>
    <property type="match status" value="1"/>
</dbReference>
<comment type="caution">
    <text evidence="6">The sequence shown here is derived from an EMBL/GenBank/DDBJ whole genome shotgun (WGS) entry which is preliminary data.</text>
</comment>
<evidence type="ECO:0000256" key="4">
    <source>
        <dbReference type="ARBA" id="ARBA00035258"/>
    </source>
</evidence>
<keyword evidence="3" id="KW-0687">Ribonucleoprotein</keyword>
<name>A0A2G9ZC96_9BACT</name>
<organism evidence="6 7">
    <name type="scientific">Candidatus Jorgensenbacteria bacterium CG23_combo_of_CG06-09_8_20_14_all_54_14</name>
    <dbReference type="NCBI Taxonomy" id="1974595"/>
    <lineage>
        <taxon>Bacteria</taxon>
        <taxon>Candidatus Joergenseniibacteriota</taxon>
    </lineage>
</organism>
<evidence type="ECO:0000256" key="5">
    <source>
        <dbReference type="ARBA" id="ARBA00035525"/>
    </source>
</evidence>
<dbReference type="InterPro" id="IPR000630">
    <property type="entry name" value="Ribosomal_uS8"/>
</dbReference>
<evidence type="ECO:0000313" key="7">
    <source>
        <dbReference type="Proteomes" id="UP000228812"/>
    </source>
</evidence>
<accession>A0A2G9ZC96</accession>
<evidence type="ECO:0000313" key="6">
    <source>
        <dbReference type="EMBL" id="PIP29978.1"/>
    </source>
</evidence>
<dbReference type="Pfam" id="PF00410">
    <property type="entry name" value="Ribosomal_S8"/>
    <property type="match status" value="1"/>
</dbReference>
<keyword evidence="2 6" id="KW-0689">Ribosomal protein</keyword>
<dbReference type="Gene3D" id="3.30.1490.10">
    <property type="match status" value="1"/>
</dbReference>
<dbReference type="GO" id="GO:0005737">
    <property type="term" value="C:cytoplasm"/>
    <property type="evidence" value="ECO:0007669"/>
    <property type="project" value="UniProtKB-ARBA"/>
</dbReference>
<evidence type="ECO:0000256" key="1">
    <source>
        <dbReference type="ARBA" id="ARBA00006471"/>
    </source>
</evidence>
<dbReference type="Proteomes" id="UP000228812">
    <property type="component" value="Unassembled WGS sequence"/>
</dbReference>
<dbReference type="Gene3D" id="3.30.1370.30">
    <property type="match status" value="1"/>
</dbReference>
<evidence type="ECO:0000256" key="2">
    <source>
        <dbReference type="ARBA" id="ARBA00022980"/>
    </source>
</evidence>
<dbReference type="GO" id="GO:0006412">
    <property type="term" value="P:translation"/>
    <property type="evidence" value="ECO:0007669"/>
    <property type="project" value="InterPro"/>
</dbReference>
<dbReference type="AlphaFoldDB" id="A0A2G9ZC96"/>
<dbReference type="EMBL" id="PCRZ01000021">
    <property type="protein sequence ID" value="PIP29978.1"/>
    <property type="molecule type" value="Genomic_DNA"/>
</dbReference>
<dbReference type="InterPro" id="IPR035987">
    <property type="entry name" value="Ribosomal_uS8_sf"/>
</dbReference>
<dbReference type="FunFam" id="3.30.1490.10:FF:000001">
    <property type="entry name" value="30S ribosomal protein S8"/>
    <property type="match status" value="1"/>
</dbReference>
<dbReference type="GO" id="GO:0005840">
    <property type="term" value="C:ribosome"/>
    <property type="evidence" value="ECO:0007669"/>
    <property type="project" value="UniProtKB-KW"/>
</dbReference>
<reference evidence="6 7" key="1">
    <citation type="submission" date="2017-09" db="EMBL/GenBank/DDBJ databases">
        <title>Depth-based differentiation of microbial function through sediment-hosted aquifers and enrichment of novel symbionts in the deep terrestrial subsurface.</title>
        <authorList>
            <person name="Probst A.J."/>
            <person name="Ladd B."/>
            <person name="Jarett J.K."/>
            <person name="Geller-Mcgrath D.E."/>
            <person name="Sieber C.M."/>
            <person name="Emerson J.B."/>
            <person name="Anantharaman K."/>
            <person name="Thomas B.C."/>
            <person name="Malmstrom R."/>
            <person name="Stieglmeier M."/>
            <person name="Klingl A."/>
            <person name="Woyke T."/>
            <person name="Ryan C.M."/>
            <person name="Banfield J.F."/>
        </authorList>
    </citation>
    <scope>NUCLEOTIDE SEQUENCE [LARGE SCALE GENOMIC DNA]</scope>
    <source>
        <strain evidence="6">CG23_combo_of_CG06-09_8_20_14_all_54_14</strain>
    </source>
</reference>
<dbReference type="GO" id="GO:0003735">
    <property type="term" value="F:structural constituent of ribosome"/>
    <property type="evidence" value="ECO:0007669"/>
    <property type="project" value="InterPro"/>
</dbReference>
<protein>
    <recommendedName>
        <fullName evidence="4">Small ribosomal subunit protein uS8</fullName>
    </recommendedName>
    <alternativeName>
        <fullName evidence="5">30S ribosomal protein S8</fullName>
    </alternativeName>
</protein>
<comment type="similarity">
    <text evidence="1">Belongs to the universal ribosomal protein uS8 family.</text>
</comment>
<sequence>MYIDLLIQLKNAARAGKHSAKLRFTKMDHQVAEVLQKYGFVKNVEVKGRLPRRVMEIDLNPERPIEGVNFLSRPSLKRYAGYRGFRRHRKGRGILVLTTPKGILAAREAQKEKVGGQLLFEVW</sequence>
<evidence type="ECO:0000256" key="3">
    <source>
        <dbReference type="ARBA" id="ARBA00023274"/>
    </source>
</evidence>
<proteinExistence type="inferred from homology"/>
<gene>
    <name evidence="6" type="primary">rpsH</name>
    <name evidence="6" type="ORF">COX26_01305</name>
</gene>
<dbReference type="PANTHER" id="PTHR11758">
    <property type="entry name" value="40S RIBOSOMAL PROTEIN S15A"/>
    <property type="match status" value="1"/>
</dbReference>